<dbReference type="EMBL" id="RKMK01000010">
    <property type="protein sequence ID" value="RXG97956.1"/>
    <property type="molecule type" value="Genomic_DNA"/>
</dbReference>
<comment type="caution">
    <text evidence="1">The sequence shown here is derived from an EMBL/GenBank/DDBJ whole genome shotgun (WGS) entry which is preliminary data.</text>
</comment>
<reference evidence="1 2" key="1">
    <citation type="submission" date="2018-11" db="EMBL/GenBank/DDBJ databases">
        <title>Bradyrhizobium sp. nov., isolated from effective nodules of peanut in China.</title>
        <authorList>
            <person name="Li Y."/>
        </authorList>
    </citation>
    <scope>NUCLEOTIDE SEQUENCE [LARGE SCALE GENOMIC DNA]</scope>
    <source>
        <strain evidence="1 2">CCBAU 51770</strain>
    </source>
</reference>
<gene>
    <name evidence="1" type="ORF">EAS61_14040</name>
</gene>
<protein>
    <submittedName>
        <fullName evidence="1">Uncharacterized protein</fullName>
    </submittedName>
</protein>
<evidence type="ECO:0000313" key="2">
    <source>
        <dbReference type="Proteomes" id="UP000290174"/>
    </source>
</evidence>
<dbReference type="Proteomes" id="UP000290174">
    <property type="component" value="Unassembled WGS sequence"/>
</dbReference>
<dbReference type="AlphaFoldDB" id="A0A4Q0QQH7"/>
<name>A0A4Q0QQH7_9BRAD</name>
<accession>A0A4Q0QQH7</accession>
<sequence>MIFLPRNDRFWTILVPVMPLSQLASWLCGRIRPILKFARSDRAGALELSYSLGMLKRDAAPC</sequence>
<evidence type="ECO:0000313" key="1">
    <source>
        <dbReference type="EMBL" id="RXG97956.1"/>
    </source>
</evidence>
<proteinExistence type="predicted"/>
<organism evidence="1 2">
    <name type="scientific">Bradyrhizobium zhanjiangense</name>
    <dbReference type="NCBI Taxonomy" id="1325107"/>
    <lineage>
        <taxon>Bacteria</taxon>
        <taxon>Pseudomonadati</taxon>
        <taxon>Pseudomonadota</taxon>
        <taxon>Alphaproteobacteria</taxon>
        <taxon>Hyphomicrobiales</taxon>
        <taxon>Nitrobacteraceae</taxon>
        <taxon>Bradyrhizobium</taxon>
    </lineage>
</organism>